<proteinExistence type="predicted"/>
<evidence type="ECO:0000259" key="1">
    <source>
        <dbReference type="Pfam" id="PF08241"/>
    </source>
</evidence>
<sequence length="268" mass="31188">MEKSRFFWDKSLFKGCPPFPKAWGCLREWYQTAFGQHLDQLEQQQLDEILPNLFGYHIGQIGLTGKQDLLRSSRISHHFVTDFLADEPLNQAGCKTLPDLLPLASDSVDVLVLPHVLEFCKAPHDVLREVERVLIAEGHIVILAFNPFSFFSLWRIFFLGRRRVPWCGRYFSIVRLKDWLALLGFDVAMTHYYCYRPPIQHKGLMRRLDFIEVIFSKLLRILGGGYVIVARKRTATLTPIRTRWHTKKVVAGLVEPMMPHDNNKEEPE</sequence>
<dbReference type="GO" id="GO:0008757">
    <property type="term" value="F:S-adenosylmethionine-dependent methyltransferase activity"/>
    <property type="evidence" value="ECO:0007669"/>
    <property type="project" value="InterPro"/>
</dbReference>
<dbReference type="InterPro" id="IPR013216">
    <property type="entry name" value="Methyltransf_11"/>
</dbReference>
<protein>
    <submittedName>
        <fullName evidence="2">FIG005121: SAM-dependent methyltransferase</fullName>
        <ecNumber evidence="2">2.1.1.-</ecNumber>
    </submittedName>
</protein>
<keyword evidence="2" id="KW-0489">Methyltransferase</keyword>
<evidence type="ECO:0000313" key="2">
    <source>
        <dbReference type="EMBL" id="VAW98682.1"/>
    </source>
</evidence>
<dbReference type="GO" id="GO:0032259">
    <property type="term" value="P:methylation"/>
    <property type="evidence" value="ECO:0007669"/>
    <property type="project" value="UniProtKB-KW"/>
</dbReference>
<dbReference type="AlphaFoldDB" id="A0A3B1AFD5"/>
<dbReference type="EC" id="2.1.1.-" evidence="2"/>
<dbReference type="SUPFAM" id="SSF53335">
    <property type="entry name" value="S-adenosyl-L-methionine-dependent methyltransferases"/>
    <property type="match status" value="1"/>
</dbReference>
<dbReference type="Pfam" id="PF08241">
    <property type="entry name" value="Methyltransf_11"/>
    <property type="match status" value="1"/>
</dbReference>
<dbReference type="EMBL" id="UOFT01000071">
    <property type="protein sequence ID" value="VAW98682.1"/>
    <property type="molecule type" value="Genomic_DNA"/>
</dbReference>
<name>A0A3B1AFD5_9ZZZZ</name>
<gene>
    <name evidence="2" type="ORF">MNBD_GAMMA23-2385</name>
</gene>
<dbReference type="InterPro" id="IPR029063">
    <property type="entry name" value="SAM-dependent_MTases_sf"/>
</dbReference>
<accession>A0A3B1AFD5</accession>
<organism evidence="2">
    <name type="scientific">hydrothermal vent metagenome</name>
    <dbReference type="NCBI Taxonomy" id="652676"/>
    <lineage>
        <taxon>unclassified sequences</taxon>
        <taxon>metagenomes</taxon>
        <taxon>ecological metagenomes</taxon>
    </lineage>
</organism>
<reference evidence="2" key="1">
    <citation type="submission" date="2018-06" db="EMBL/GenBank/DDBJ databases">
        <authorList>
            <person name="Zhirakovskaya E."/>
        </authorList>
    </citation>
    <scope>NUCLEOTIDE SEQUENCE</scope>
</reference>
<feature type="domain" description="Methyltransferase type 11" evidence="1">
    <location>
        <begin position="99"/>
        <end position="142"/>
    </location>
</feature>
<dbReference type="Gene3D" id="3.40.50.150">
    <property type="entry name" value="Vaccinia Virus protein VP39"/>
    <property type="match status" value="1"/>
</dbReference>
<keyword evidence="2" id="KW-0808">Transferase</keyword>